<reference evidence="2" key="1">
    <citation type="submission" date="2021-04" db="EMBL/GenBank/DDBJ databases">
        <title>The complete genome sequence of Caulobacter sp. S6.</title>
        <authorList>
            <person name="Tang Y."/>
            <person name="Ouyang W."/>
            <person name="Liu Q."/>
            <person name="Huang B."/>
            <person name="Guo Z."/>
            <person name="Lei P."/>
        </authorList>
    </citation>
    <scope>NUCLEOTIDE SEQUENCE</scope>
    <source>
        <strain evidence="2">S6</strain>
    </source>
</reference>
<proteinExistence type="predicted"/>
<organism evidence="2 3">
    <name type="scientific">Phenylobacterium montanum</name>
    <dbReference type="NCBI Taxonomy" id="2823693"/>
    <lineage>
        <taxon>Bacteria</taxon>
        <taxon>Pseudomonadati</taxon>
        <taxon>Pseudomonadota</taxon>
        <taxon>Alphaproteobacteria</taxon>
        <taxon>Caulobacterales</taxon>
        <taxon>Caulobacteraceae</taxon>
        <taxon>Phenylobacterium</taxon>
    </lineage>
</organism>
<dbReference type="AlphaFoldDB" id="A0A975IVW1"/>
<gene>
    <name evidence="2" type="ORF">KCG34_05930</name>
</gene>
<feature type="transmembrane region" description="Helical" evidence="1">
    <location>
        <begin position="6"/>
        <end position="31"/>
    </location>
</feature>
<dbReference type="Proteomes" id="UP000676409">
    <property type="component" value="Chromosome"/>
</dbReference>
<dbReference type="RefSeq" id="WP_211939469.1">
    <property type="nucleotide sequence ID" value="NZ_CP073078.1"/>
</dbReference>
<dbReference type="EMBL" id="CP073078">
    <property type="protein sequence ID" value="QUD89417.1"/>
    <property type="molecule type" value="Genomic_DNA"/>
</dbReference>
<keyword evidence="1" id="KW-0812">Transmembrane</keyword>
<keyword evidence="1" id="KW-0472">Membrane</keyword>
<sequence>MDIYWLIGAIIGSGVFIFAGREPALKLIAVVNRRQANGRRRRSGTGQGPWN</sequence>
<protein>
    <submittedName>
        <fullName evidence="2">Uncharacterized protein</fullName>
    </submittedName>
</protein>
<accession>A0A975IVW1</accession>
<evidence type="ECO:0000313" key="2">
    <source>
        <dbReference type="EMBL" id="QUD89417.1"/>
    </source>
</evidence>
<dbReference type="KEGG" id="caul:KCG34_05930"/>
<name>A0A975IVW1_9CAUL</name>
<keyword evidence="1" id="KW-1133">Transmembrane helix</keyword>
<evidence type="ECO:0000256" key="1">
    <source>
        <dbReference type="SAM" id="Phobius"/>
    </source>
</evidence>
<evidence type="ECO:0000313" key="3">
    <source>
        <dbReference type="Proteomes" id="UP000676409"/>
    </source>
</evidence>
<keyword evidence="3" id="KW-1185">Reference proteome</keyword>